<dbReference type="RefSeq" id="WP_277568814.1">
    <property type="nucleotide sequence ID" value="NZ_JAPDHZ010000008.1"/>
</dbReference>
<organism evidence="14 15">
    <name type="scientific">Cohnella ginsengisoli</name>
    <dbReference type="NCBI Taxonomy" id="425004"/>
    <lineage>
        <taxon>Bacteria</taxon>
        <taxon>Bacillati</taxon>
        <taxon>Bacillota</taxon>
        <taxon>Bacilli</taxon>
        <taxon>Bacillales</taxon>
        <taxon>Paenibacillaceae</taxon>
        <taxon>Cohnella</taxon>
    </lineage>
</organism>
<dbReference type="GO" id="GO:0005886">
    <property type="term" value="C:plasma membrane"/>
    <property type="evidence" value="ECO:0007669"/>
    <property type="project" value="UniProtKB-SubCell"/>
</dbReference>
<keyword evidence="6" id="KW-1003">Cell membrane</keyword>
<evidence type="ECO:0000259" key="13">
    <source>
        <dbReference type="Pfam" id="PF12704"/>
    </source>
</evidence>
<comment type="caution">
    <text evidence="14">The sequence shown here is derived from an EMBL/GenBank/DDBJ whole genome shotgun (WGS) entry which is preliminary data.</text>
</comment>
<dbReference type="Pfam" id="PF12704">
    <property type="entry name" value="MacB_PCD"/>
    <property type="match status" value="1"/>
</dbReference>
<evidence type="ECO:0000256" key="10">
    <source>
        <dbReference type="ARBA" id="ARBA00024973"/>
    </source>
</evidence>
<evidence type="ECO:0000256" key="6">
    <source>
        <dbReference type="ARBA" id="ARBA00022475"/>
    </source>
</evidence>
<comment type="subcellular location">
    <subcellularLocation>
        <location evidence="1">Cell membrane</location>
        <topology evidence="1">Multi-pass membrane protein</topology>
    </subcellularLocation>
</comment>
<keyword evidence="9 11" id="KW-0472">Membrane</keyword>
<feature type="transmembrane region" description="Helical" evidence="11">
    <location>
        <begin position="294"/>
        <end position="317"/>
    </location>
</feature>
<keyword evidence="7 11" id="KW-0812">Transmembrane</keyword>
<evidence type="ECO:0000256" key="11">
    <source>
        <dbReference type="SAM" id="Phobius"/>
    </source>
</evidence>
<feature type="domain" description="MacB-like periplasmic core" evidence="13">
    <location>
        <begin position="26"/>
        <end position="192"/>
    </location>
</feature>
<evidence type="ECO:0000256" key="8">
    <source>
        <dbReference type="ARBA" id="ARBA00022989"/>
    </source>
</evidence>
<evidence type="ECO:0000256" key="5">
    <source>
        <dbReference type="ARBA" id="ARBA00022448"/>
    </source>
</evidence>
<dbReference type="InterPro" id="IPR003838">
    <property type="entry name" value="ABC3_permease_C"/>
</dbReference>
<keyword evidence="5" id="KW-0813">Transport</keyword>
<keyword evidence="8 11" id="KW-1133">Transmembrane helix</keyword>
<evidence type="ECO:0000256" key="2">
    <source>
        <dbReference type="ARBA" id="ARBA00008697"/>
    </source>
</evidence>
<dbReference type="PANTHER" id="PTHR43738">
    <property type="entry name" value="ABC TRANSPORTER, MEMBRANE PROTEIN"/>
    <property type="match status" value="1"/>
</dbReference>
<sequence>MFLAIREFAHSKMRFFMITVIFVLTAWLVFILSGLGNGLSTLAASTFKNMDADYVVFEQGSQSSMSKSLLSEQLAGQAGQLPNVKAASPMGTSMATALKGESGRNEDKVDIAIIGIIPGSFLEPRVVEGQGLSPDQPAGVIVNTTLKDKGFRLGDRFQLDGSTESLTIVGFVQDQTYNHVASVFAPLSEWRKIAFAAPGSDKGISNPVNAVMLQGKHIRPGDIEASLSRTDTVTRAAAVQGLPGYKEENGSIMMMLAFLLTISAFVLGVFFYVMTMQKSNAFGIMKAIGATNGFLGRAIVSQVFVLSLSSIVVGILLTYATAAVMPIEMPFQLNPALVILYSIILLAIALLSSLISVRKMTKIDPLQALGRVE</sequence>
<comment type="similarity">
    <text evidence="2">Belongs to the ABC-4 integral membrane protein family. HrtB subfamily.</text>
</comment>
<feature type="transmembrane region" description="Helical" evidence="11">
    <location>
        <begin position="337"/>
        <end position="357"/>
    </location>
</feature>
<keyword evidence="15" id="KW-1185">Reference proteome</keyword>
<accession>A0A9X4KNB0</accession>
<protein>
    <recommendedName>
        <fullName evidence="4">Putative hemin transport system permease protein HrtB</fullName>
    </recommendedName>
</protein>
<evidence type="ECO:0000256" key="9">
    <source>
        <dbReference type="ARBA" id="ARBA00023136"/>
    </source>
</evidence>
<dbReference type="PANTHER" id="PTHR43738:SF1">
    <property type="entry name" value="HEMIN TRANSPORT SYSTEM PERMEASE PROTEIN HRTB-RELATED"/>
    <property type="match status" value="1"/>
</dbReference>
<dbReference type="AlphaFoldDB" id="A0A9X4KNB0"/>
<evidence type="ECO:0000256" key="7">
    <source>
        <dbReference type="ARBA" id="ARBA00022692"/>
    </source>
</evidence>
<evidence type="ECO:0000313" key="14">
    <source>
        <dbReference type="EMBL" id="MDG0795115.1"/>
    </source>
</evidence>
<evidence type="ECO:0000256" key="4">
    <source>
        <dbReference type="ARBA" id="ARBA00016962"/>
    </source>
</evidence>
<dbReference type="InterPro" id="IPR051125">
    <property type="entry name" value="ABC-4/HrtB_transporter"/>
</dbReference>
<gene>
    <name evidence="14" type="ORF">OMP38_33040</name>
</gene>
<evidence type="ECO:0000313" key="15">
    <source>
        <dbReference type="Proteomes" id="UP001153387"/>
    </source>
</evidence>
<dbReference type="InterPro" id="IPR025857">
    <property type="entry name" value="MacB_PCD"/>
</dbReference>
<feature type="transmembrane region" description="Helical" evidence="11">
    <location>
        <begin position="252"/>
        <end position="273"/>
    </location>
</feature>
<dbReference type="Pfam" id="PF02687">
    <property type="entry name" value="FtsX"/>
    <property type="match status" value="1"/>
</dbReference>
<dbReference type="Proteomes" id="UP001153387">
    <property type="component" value="Unassembled WGS sequence"/>
</dbReference>
<evidence type="ECO:0000256" key="3">
    <source>
        <dbReference type="ARBA" id="ARBA00011131"/>
    </source>
</evidence>
<comment type="function">
    <text evidence="10">Part of the ABC transporter complex hrt involved in hemin import. Responsible for the translocation of the substrate across the membrane.</text>
</comment>
<reference evidence="14 15" key="1">
    <citation type="submission" date="2022-10" db="EMBL/GenBank/DDBJ databases">
        <title>Comparative genomic analysis of Cohnella hashimotonis sp. nov., isolated from the International Space Station.</title>
        <authorList>
            <person name="Simpson A."/>
            <person name="Venkateswaran K."/>
        </authorList>
    </citation>
    <scope>NUCLEOTIDE SEQUENCE [LARGE SCALE GENOMIC DNA]</scope>
    <source>
        <strain evidence="14 15">DSM 18997</strain>
    </source>
</reference>
<comment type="subunit">
    <text evidence="3">The complex is composed of two ATP-binding proteins (HrtA), two transmembrane proteins (HrtB) and a solute-binding protein.</text>
</comment>
<evidence type="ECO:0000259" key="12">
    <source>
        <dbReference type="Pfam" id="PF02687"/>
    </source>
</evidence>
<name>A0A9X4KNB0_9BACL</name>
<proteinExistence type="inferred from homology"/>
<evidence type="ECO:0000256" key="1">
    <source>
        <dbReference type="ARBA" id="ARBA00004651"/>
    </source>
</evidence>
<dbReference type="EMBL" id="JAPDHZ010000008">
    <property type="protein sequence ID" value="MDG0795115.1"/>
    <property type="molecule type" value="Genomic_DNA"/>
</dbReference>
<feature type="domain" description="ABC3 transporter permease C-terminal" evidence="12">
    <location>
        <begin position="254"/>
        <end position="365"/>
    </location>
</feature>